<gene>
    <name evidence="1" type="ORF">BSTOLATCC_MIC25337</name>
</gene>
<dbReference type="AlphaFoldDB" id="A0AAU9J743"/>
<evidence type="ECO:0000313" key="1">
    <source>
        <dbReference type="EMBL" id="CAG9320102.1"/>
    </source>
</evidence>
<name>A0AAU9J743_9CILI</name>
<comment type="caution">
    <text evidence="1">The sequence shown here is derived from an EMBL/GenBank/DDBJ whole genome shotgun (WGS) entry which is preliminary data.</text>
</comment>
<keyword evidence="2" id="KW-1185">Reference proteome</keyword>
<reference evidence="1" key="1">
    <citation type="submission" date="2021-09" db="EMBL/GenBank/DDBJ databases">
        <authorList>
            <consortium name="AG Swart"/>
            <person name="Singh M."/>
            <person name="Singh A."/>
            <person name="Seah K."/>
            <person name="Emmerich C."/>
        </authorList>
    </citation>
    <scope>NUCLEOTIDE SEQUENCE</scope>
    <source>
        <strain evidence="1">ATCC30299</strain>
    </source>
</reference>
<accession>A0AAU9J743</accession>
<protein>
    <submittedName>
        <fullName evidence="1">Uncharacterized protein</fullName>
    </submittedName>
</protein>
<evidence type="ECO:0000313" key="2">
    <source>
        <dbReference type="Proteomes" id="UP001162131"/>
    </source>
</evidence>
<sequence length="354" mass="40990">MKRITKAVETLEKHFSILSCIYAELLKLSFQLENLKKRKPEFLGEIVERDYFQDLASLHSLFVDELKIPTFDSNSSHKQLLNKLQYFINKSKLQSYADPNSFNSTLSTLNRALEEKINLFKESKAGILVIIDSLTKNESVLDEFSYETKELLRHKNETIIYYHHIKELIEIKPEARSQKLKEIDKQFIVLQKLHLATIATFSKDVKKVQENEEEKNECKPIEEASNNELKELDEETENNDMWCVIEGEGGKDQKRKKKIQTEDYITEKIGEQTIEELKTKLKQPKGPVLYKAVDPETGKVTTSQEEIYKQSTISAIAPKEINMNFDPVPHVSMNSLMSELKQAFKVNKESLPSI</sequence>
<dbReference type="EMBL" id="CAJZBQ010000024">
    <property type="protein sequence ID" value="CAG9320102.1"/>
    <property type="molecule type" value="Genomic_DNA"/>
</dbReference>
<organism evidence="1 2">
    <name type="scientific">Blepharisma stoltei</name>
    <dbReference type="NCBI Taxonomy" id="1481888"/>
    <lineage>
        <taxon>Eukaryota</taxon>
        <taxon>Sar</taxon>
        <taxon>Alveolata</taxon>
        <taxon>Ciliophora</taxon>
        <taxon>Postciliodesmatophora</taxon>
        <taxon>Heterotrichea</taxon>
        <taxon>Heterotrichida</taxon>
        <taxon>Blepharismidae</taxon>
        <taxon>Blepharisma</taxon>
    </lineage>
</organism>
<dbReference type="Proteomes" id="UP001162131">
    <property type="component" value="Unassembled WGS sequence"/>
</dbReference>
<proteinExistence type="predicted"/>